<name>A0A8T0V8L7_PANVG</name>
<gene>
    <name evidence="2" type="ORF">PVAP13_3KG470205</name>
</gene>
<accession>A0A8T0V8L7</accession>
<dbReference type="EMBL" id="CM029041">
    <property type="protein sequence ID" value="KAG2629876.1"/>
    <property type="molecule type" value="Genomic_DNA"/>
</dbReference>
<proteinExistence type="predicted"/>
<dbReference type="PANTHER" id="PTHR36480:SF5">
    <property type="entry name" value="LATE EMBRYOGENESIS ABUNDANT PROTEIN LEA-2 SUBGROUP DOMAIN-CONTAINING PROTEIN"/>
    <property type="match status" value="1"/>
</dbReference>
<feature type="transmembrane region" description="Helical" evidence="1">
    <location>
        <begin position="23"/>
        <end position="46"/>
    </location>
</feature>
<keyword evidence="3" id="KW-1185">Reference proteome</keyword>
<protein>
    <submittedName>
        <fullName evidence="2">Uncharacterized protein</fullName>
    </submittedName>
</protein>
<keyword evidence="1" id="KW-0812">Transmembrane</keyword>
<comment type="caution">
    <text evidence="2">The sequence shown here is derived from an EMBL/GenBank/DDBJ whole genome shotgun (WGS) entry which is preliminary data.</text>
</comment>
<organism evidence="2 3">
    <name type="scientific">Panicum virgatum</name>
    <name type="common">Blackwell switchgrass</name>
    <dbReference type="NCBI Taxonomy" id="38727"/>
    <lineage>
        <taxon>Eukaryota</taxon>
        <taxon>Viridiplantae</taxon>
        <taxon>Streptophyta</taxon>
        <taxon>Embryophyta</taxon>
        <taxon>Tracheophyta</taxon>
        <taxon>Spermatophyta</taxon>
        <taxon>Magnoliopsida</taxon>
        <taxon>Liliopsida</taxon>
        <taxon>Poales</taxon>
        <taxon>Poaceae</taxon>
        <taxon>PACMAD clade</taxon>
        <taxon>Panicoideae</taxon>
        <taxon>Panicodae</taxon>
        <taxon>Paniceae</taxon>
        <taxon>Panicinae</taxon>
        <taxon>Panicum</taxon>
        <taxon>Panicum sect. Hiantes</taxon>
    </lineage>
</organism>
<dbReference type="Proteomes" id="UP000823388">
    <property type="component" value="Chromosome 3K"/>
</dbReference>
<reference evidence="2" key="1">
    <citation type="submission" date="2020-05" db="EMBL/GenBank/DDBJ databases">
        <title>WGS assembly of Panicum virgatum.</title>
        <authorList>
            <person name="Lovell J.T."/>
            <person name="Jenkins J."/>
            <person name="Shu S."/>
            <person name="Juenger T.E."/>
            <person name="Schmutz J."/>
        </authorList>
    </citation>
    <scope>NUCLEOTIDE SEQUENCE</scope>
    <source>
        <strain evidence="2">AP13</strain>
    </source>
</reference>
<dbReference type="AlphaFoldDB" id="A0A8T0V8L7"/>
<dbReference type="PANTHER" id="PTHR36480">
    <property type="entry name" value="OS06G0118900 PROTEIN-RELATED"/>
    <property type="match status" value="1"/>
</dbReference>
<evidence type="ECO:0000313" key="2">
    <source>
        <dbReference type="EMBL" id="KAG2629876.1"/>
    </source>
</evidence>
<evidence type="ECO:0000256" key="1">
    <source>
        <dbReference type="SAM" id="Phobius"/>
    </source>
</evidence>
<keyword evidence="1" id="KW-0472">Membrane</keyword>
<sequence>MGAPSSRSSRPPPRRIRWRSKHYVSVAMVGALVAIALVAAIFIILAPAHLTFSIAQANVAVYGIYLPSFHNTTNTHLNFILTVNNSSPSTVVWYESMAGEVSYGPAAKDWVRFGKTPYMPVGQEPLSTRNFSFSADYGYNENTPNAVESCRILMESKVRFARRGLRTRPYTVRFSCEPVNFEDWKHFPVMCA</sequence>
<evidence type="ECO:0000313" key="3">
    <source>
        <dbReference type="Proteomes" id="UP000823388"/>
    </source>
</evidence>
<keyword evidence="1" id="KW-1133">Transmembrane helix</keyword>